<evidence type="ECO:0000256" key="12">
    <source>
        <dbReference type="ARBA" id="ARBA00022895"/>
    </source>
</evidence>
<feature type="compositionally biased region" description="Polar residues" evidence="16">
    <location>
        <begin position="635"/>
        <end position="658"/>
    </location>
</feature>
<feature type="compositionally biased region" description="Polar residues" evidence="16">
    <location>
        <begin position="589"/>
        <end position="602"/>
    </location>
</feature>
<feature type="compositionally biased region" description="Low complexity" evidence="16">
    <location>
        <begin position="266"/>
        <end position="278"/>
    </location>
</feature>
<feature type="compositionally biased region" description="Low complexity" evidence="16">
    <location>
        <begin position="562"/>
        <end position="586"/>
    </location>
</feature>
<dbReference type="GO" id="GO:0003677">
    <property type="term" value="F:DNA binding"/>
    <property type="evidence" value="ECO:0007669"/>
    <property type="project" value="UniProtKB-KW"/>
</dbReference>
<feature type="compositionally biased region" description="Polar residues" evidence="16">
    <location>
        <begin position="762"/>
        <end position="771"/>
    </location>
</feature>
<comment type="similarity">
    <text evidence="4">Belongs to the DEF1 family.</text>
</comment>
<feature type="compositionally biased region" description="Polar residues" evidence="16">
    <location>
        <begin position="615"/>
        <end position="625"/>
    </location>
</feature>
<feature type="compositionally biased region" description="Low complexity" evidence="16">
    <location>
        <begin position="869"/>
        <end position="882"/>
    </location>
</feature>
<reference evidence="19" key="2">
    <citation type="submission" date="2019-10" db="EMBL/GenBank/DDBJ databases">
        <authorList>
            <consortium name="NCBI Genome Project"/>
        </authorList>
    </citation>
    <scope>NUCLEOTIDE SEQUENCE</scope>
    <source>
        <strain evidence="19">NI907</strain>
    </source>
</reference>
<evidence type="ECO:0000256" key="6">
    <source>
        <dbReference type="ARBA" id="ARBA00022454"/>
    </source>
</evidence>
<feature type="compositionally biased region" description="Low complexity" evidence="16">
    <location>
        <begin position="895"/>
        <end position="906"/>
    </location>
</feature>
<feature type="compositionally biased region" description="Basic and acidic residues" evidence="16">
    <location>
        <begin position="332"/>
        <end position="343"/>
    </location>
</feature>
<feature type="compositionally biased region" description="Gly residues" evidence="16">
    <location>
        <begin position="907"/>
        <end position="917"/>
    </location>
</feature>
<keyword evidence="11" id="KW-0832">Ubl conjugation</keyword>
<feature type="compositionally biased region" description="Basic and acidic residues" evidence="16">
    <location>
        <begin position="143"/>
        <end position="163"/>
    </location>
</feature>
<keyword evidence="7" id="KW-0963">Cytoplasm</keyword>
<evidence type="ECO:0000256" key="15">
    <source>
        <dbReference type="ARBA" id="ARBA00023242"/>
    </source>
</evidence>
<keyword evidence="18" id="KW-1185">Reference proteome</keyword>
<name>A0A6P8ANC5_PYRGI</name>
<feature type="compositionally biased region" description="Polar residues" evidence="16">
    <location>
        <begin position="545"/>
        <end position="557"/>
    </location>
</feature>
<keyword evidence="12" id="KW-0779">Telomere</keyword>
<feature type="compositionally biased region" description="Basic and acidic residues" evidence="16">
    <location>
        <begin position="402"/>
        <end position="420"/>
    </location>
</feature>
<feature type="compositionally biased region" description="Basic and acidic residues" evidence="16">
    <location>
        <begin position="288"/>
        <end position="298"/>
    </location>
</feature>
<keyword evidence="14" id="KW-0234">DNA repair</keyword>
<protein>
    <recommendedName>
        <fullName evidence="5">RNA polymerase II degradation factor 1</fullName>
    </recommendedName>
</protein>
<feature type="compositionally biased region" description="Gly residues" evidence="16">
    <location>
        <begin position="14"/>
        <end position="27"/>
    </location>
</feature>
<dbReference type="GO" id="GO:0005737">
    <property type="term" value="C:cytoplasm"/>
    <property type="evidence" value="ECO:0007669"/>
    <property type="project" value="UniProtKB-SubCell"/>
</dbReference>
<feature type="compositionally biased region" description="Low complexity" evidence="16">
    <location>
        <begin position="475"/>
        <end position="509"/>
    </location>
</feature>
<feature type="compositionally biased region" description="Gly residues" evidence="16">
    <location>
        <begin position="797"/>
        <end position="806"/>
    </location>
</feature>
<feature type="compositionally biased region" description="Low complexity" evidence="16">
    <location>
        <begin position="204"/>
        <end position="238"/>
    </location>
</feature>
<dbReference type="GO" id="GO:0005634">
    <property type="term" value="C:nucleus"/>
    <property type="evidence" value="ECO:0007669"/>
    <property type="project" value="UniProtKB-SubCell"/>
</dbReference>
<evidence type="ECO:0000256" key="3">
    <source>
        <dbReference type="ARBA" id="ARBA00004574"/>
    </source>
</evidence>
<dbReference type="RefSeq" id="XP_030976393.1">
    <property type="nucleotide sequence ID" value="XM_031131652.1"/>
</dbReference>
<keyword evidence="8" id="KW-0597">Phosphoprotein</keyword>
<feature type="compositionally biased region" description="Low complexity" evidence="16">
    <location>
        <begin position="302"/>
        <end position="314"/>
    </location>
</feature>
<evidence type="ECO:0000256" key="14">
    <source>
        <dbReference type="ARBA" id="ARBA00023204"/>
    </source>
</evidence>
<evidence type="ECO:0000313" key="18">
    <source>
        <dbReference type="Proteomes" id="UP000515153"/>
    </source>
</evidence>
<evidence type="ECO:0000259" key="17">
    <source>
        <dbReference type="Pfam" id="PF02845"/>
    </source>
</evidence>
<dbReference type="PANTHER" id="PTHR16308:SF13">
    <property type="entry name" value="PROTEIN LINGERER"/>
    <property type="match status" value="1"/>
</dbReference>
<feature type="compositionally biased region" description="Low complexity" evidence="16">
    <location>
        <begin position="849"/>
        <end position="858"/>
    </location>
</feature>
<keyword evidence="10" id="KW-0833">Ubl conjugation pathway</keyword>
<keyword evidence="13" id="KW-0238">DNA-binding</keyword>
<dbReference type="InterPro" id="IPR003892">
    <property type="entry name" value="CUE"/>
</dbReference>
<evidence type="ECO:0000256" key="16">
    <source>
        <dbReference type="SAM" id="MobiDB-lite"/>
    </source>
</evidence>
<evidence type="ECO:0000256" key="8">
    <source>
        <dbReference type="ARBA" id="ARBA00022553"/>
    </source>
</evidence>
<feature type="region of interest" description="Disordered" evidence="16">
    <location>
        <begin position="104"/>
        <end position="706"/>
    </location>
</feature>
<proteinExistence type="inferred from homology"/>
<evidence type="ECO:0000256" key="10">
    <source>
        <dbReference type="ARBA" id="ARBA00022786"/>
    </source>
</evidence>
<evidence type="ECO:0000256" key="4">
    <source>
        <dbReference type="ARBA" id="ARBA00005491"/>
    </source>
</evidence>
<feature type="compositionally biased region" description="Low complexity" evidence="16">
    <location>
        <begin position="351"/>
        <end position="387"/>
    </location>
</feature>
<dbReference type="Pfam" id="PF02845">
    <property type="entry name" value="CUE"/>
    <property type="match status" value="1"/>
</dbReference>
<feature type="domain" description="CUE" evidence="17">
    <location>
        <begin position="67"/>
        <end position="100"/>
    </location>
</feature>
<keyword evidence="9" id="KW-0227">DNA damage</keyword>
<feature type="compositionally biased region" description="Polar residues" evidence="16">
    <location>
        <begin position="814"/>
        <end position="836"/>
    </location>
</feature>
<evidence type="ECO:0000256" key="11">
    <source>
        <dbReference type="ARBA" id="ARBA00022843"/>
    </source>
</evidence>
<reference evidence="19" key="3">
    <citation type="submission" date="2025-08" db="UniProtKB">
        <authorList>
            <consortium name="RefSeq"/>
        </authorList>
    </citation>
    <scope>IDENTIFICATION</scope>
    <source>
        <strain evidence="19">NI907</strain>
    </source>
</reference>
<feature type="compositionally biased region" description="Gly residues" evidence="16">
    <location>
        <begin position="883"/>
        <end position="894"/>
    </location>
</feature>
<dbReference type="InterPro" id="IPR051833">
    <property type="entry name" value="TC-DDR_regulator"/>
</dbReference>
<evidence type="ECO:0000256" key="5">
    <source>
        <dbReference type="ARBA" id="ARBA00020536"/>
    </source>
</evidence>
<dbReference type="AlphaFoldDB" id="A0A6P8ANC5"/>
<dbReference type="PANTHER" id="PTHR16308">
    <property type="entry name" value="UBIQUITIN ASSOCIATED PROTEIN 2-LIKE/LINGERER"/>
    <property type="match status" value="1"/>
</dbReference>
<gene>
    <name evidence="19" type="ORF">PgNI_11687</name>
</gene>
<dbReference type="Proteomes" id="UP000515153">
    <property type="component" value="Chromosome V"/>
</dbReference>
<feature type="compositionally biased region" description="Low complexity" evidence="16">
    <location>
        <begin position="672"/>
        <end position="706"/>
    </location>
</feature>
<keyword evidence="15" id="KW-0539">Nucleus</keyword>
<feature type="compositionally biased region" description="Pro residues" evidence="16">
    <location>
        <begin position="250"/>
        <end position="265"/>
    </location>
</feature>
<evidence type="ECO:0000256" key="9">
    <source>
        <dbReference type="ARBA" id="ARBA00022763"/>
    </source>
</evidence>
<feature type="compositionally biased region" description="Acidic residues" evidence="16">
    <location>
        <begin position="432"/>
        <end position="442"/>
    </location>
</feature>
<keyword evidence="6" id="KW-0158">Chromosome</keyword>
<dbReference type="GeneID" id="41966557"/>
<evidence type="ECO:0000256" key="1">
    <source>
        <dbReference type="ARBA" id="ARBA00004123"/>
    </source>
</evidence>
<organism evidence="18 19">
    <name type="scientific">Pyricularia grisea</name>
    <name type="common">Crabgrass-specific blast fungus</name>
    <name type="synonym">Magnaporthe grisea</name>
    <dbReference type="NCBI Taxonomy" id="148305"/>
    <lineage>
        <taxon>Eukaryota</taxon>
        <taxon>Fungi</taxon>
        <taxon>Dikarya</taxon>
        <taxon>Ascomycota</taxon>
        <taxon>Pezizomycotina</taxon>
        <taxon>Sordariomycetes</taxon>
        <taxon>Sordariomycetidae</taxon>
        <taxon>Magnaporthales</taxon>
        <taxon>Pyriculariaceae</taxon>
        <taxon>Pyricularia</taxon>
    </lineage>
</organism>
<feature type="region of interest" description="Disordered" evidence="16">
    <location>
        <begin position="1"/>
        <end position="46"/>
    </location>
</feature>
<sequence length="951" mass="98682">MSTEAQTRPAASRGRGGGRGGRGGQSRGGARQQTRTNGDKFDSLDAIEDEGEIGELKKLYGAKTALIKEMFSDWSEVDILFVLQETDGDENLAVTRIADGQASQWGEVSKTKKDRSKSKAPKDVTFTTTTGEPVPGYNRPSRGGRDGGRDGGRGRGRATERGGRSTRGRAVSAGANGTHNDKSNDLSVPTEESPVWDNAKADETPAWPSATTEAPAAPKSTAPPTTAAPAPSKPAVSTWASMLRQSTAPKPAPVKPKAAPAPPPAETIEPLPAAAAEPAAEEPEPIEEPPKEPVKEEPAPEPVATVVPEVALPPSQDQLTETNLEQITDISHPPETETARSEAADSWDPRTAALSATATPLSASQQQHQNAQSSRAATSGFAATAIKATERAATRTPSYGRRLLDQEEAVRMPTNREVDRATVQFGALNFSGEEDIDGDREEPETRAQPPVDSPVSHPRTSLPVAQPAAVPESFAAQKPVAAPAAATPAAPAVPSAIAPQQPAAIAQAPQQPPISQPSQPHQGFGRFSQDQHSFGQKPYDAFGQPSMTNPPATTQHQYDGFQGQAPGAAQTQPLTQAPAPAAAPAAMSSAPNDYSSFYTADPSSRAPYSGYYGNNFGQQQASQGHQDGPQRSIGAYNTSQADPLSQYPQSGAQAQASSRFGAGSALDSQNSGNNTPQPTGQNQQQAGQNTQSQAQQAQHQYPYGGQHPYQYSPYYAAYMNQQYNSAYGQGGYGSGPYGSKGGVYGQPTQYGMNPPYDHASTGASGFGQSSLHRNDSGLGSGLDYSRASAQSANQQGLGSGGFGGGVHDNFGRGSSYQSQAGQGFNNPSQQTANAPSGNDDLKPFGEKAGSGPSPSISGARPMSAANNAQSQQGLPPSQSGQQGAAGMGAYGGYPGHIQQQGHHIGQTGAGGFGAGAGQQGHGNNPYGAYGNQGFGGSYYGAQPRGWGNNYH</sequence>
<evidence type="ECO:0000256" key="7">
    <source>
        <dbReference type="ARBA" id="ARBA00022490"/>
    </source>
</evidence>
<evidence type="ECO:0000256" key="2">
    <source>
        <dbReference type="ARBA" id="ARBA00004496"/>
    </source>
</evidence>
<reference evidence="18 19" key="1">
    <citation type="journal article" date="2019" name="Mol. Biol. Evol.">
        <title>Blast fungal genomes show frequent chromosomal changes, gene gains and losses, and effector gene turnover.</title>
        <authorList>
            <person name="Gomez Luciano L.B."/>
            <person name="Jason Tsai I."/>
            <person name="Chuma I."/>
            <person name="Tosa Y."/>
            <person name="Chen Y.H."/>
            <person name="Li J.Y."/>
            <person name="Li M.Y."/>
            <person name="Jade Lu M.Y."/>
            <person name="Nakayashiki H."/>
            <person name="Li W.H."/>
        </authorList>
    </citation>
    <scope>NUCLEOTIDE SEQUENCE [LARGE SCALE GENOMIC DNA]</scope>
    <source>
        <strain evidence="18 19">NI907</strain>
    </source>
</reference>
<dbReference type="GO" id="GO:0006281">
    <property type="term" value="P:DNA repair"/>
    <property type="evidence" value="ECO:0007669"/>
    <property type="project" value="UniProtKB-KW"/>
</dbReference>
<evidence type="ECO:0000313" key="19">
    <source>
        <dbReference type="RefSeq" id="XP_030976393.1"/>
    </source>
</evidence>
<dbReference type="GO" id="GO:0000781">
    <property type="term" value="C:chromosome, telomeric region"/>
    <property type="evidence" value="ECO:0007669"/>
    <property type="project" value="UniProtKB-SubCell"/>
</dbReference>
<dbReference type="InterPro" id="IPR041803">
    <property type="entry name" value="DEF1_CUE"/>
</dbReference>
<accession>A0A6P8ANC5</accession>
<dbReference type="GO" id="GO:0043130">
    <property type="term" value="F:ubiquitin binding"/>
    <property type="evidence" value="ECO:0007669"/>
    <property type="project" value="InterPro"/>
</dbReference>
<comment type="subcellular location">
    <subcellularLocation>
        <location evidence="3">Chromosome</location>
        <location evidence="3">Telomere</location>
    </subcellularLocation>
    <subcellularLocation>
        <location evidence="2">Cytoplasm</location>
    </subcellularLocation>
    <subcellularLocation>
        <location evidence="1">Nucleus</location>
    </subcellularLocation>
</comment>
<feature type="compositionally biased region" description="Polar residues" evidence="16">
    <location>
        <begin position="315"/>
        <end position="329"/>
    </location>
</feature>
<dbReference type="CDD" id="cd14368">
    <property type="entry name" value="CUE_DEF1_like"/>
    <property type="match status" value="1"/>
</dbReference>
<dbReference type="KEGG" id="pgri:PgNI_11687"/>
<feature type="region of interest" description="Disordered" evidence="16">
    <location>
        <begin position="762"/>
        <end position="917"/>
    </location>
</feature>
<evidence type="ECO:0000256" key="13">
    <source>
        <dbReference type="ARBA" id="ARBA00023125"/>
    </source>
</evidence>